<feature type="chain" id="PRO_5045989799" evidence="2">
    <location>
        <begin position="32"/>
        <end position="331"/>
    </location>
</feature>
<accession>A0ABR7R6S8</accession>
<dbReference type="PIRSF" id="PIRSF017082">
    <property type="entry name" value="YflP"/>
    <property type="match status" value="1"/>
</dbReference>
<evidence type="ECO:0000313" key="3">
    <source>
        <dbReference type="EMBL" id="MBC9177423.1"/>
    </source>
</evidence>
<evidence type="ECO:0000313" key="4">
    <source>
        <dbReference type="Proteomes" id="UP000603940"/>
    </source>
</evidence>
<dbReference type="PANTHER" id="PTHR42928">
    <property type="entry name" value="TRICARBOXYLATE-BINDING PROTEIN"/>
    <property type="match status" value="1"/>
</dbReference>
<keyword evidence="4" id="KW-1185">Reference proteome</keyword>
<evidence type="ECO:0000256" key="1">
    <source>
        <dbReference type="ARBA" id="ARBA00006987"/>
    </source>
</evidence>
<dbReference type="Pfam" id="PF03401">
    <property type="entry name" value="TctC"/>
    <property type="match status" value="1"/>
</dbReference>
<organism evidence="3 4">
    <name type="scientific">Pseudoroseomonas ludipueritiae</name>
    <dbReference type="NCBI Taxonomy" id="198093"/>
    <lineage>
        <taxon>Bacteria</taxon>
        <taxon>Pseudomonadati</taxon>
        <taxon>Pseudomonadota</taxon>
        <taxon>Alphaproteobacteria</taxon>
        <taxon>Acetobacterales</taxon>
        <taxon>Acetobacteraceae</taxon>
        <taxon>Pseudoroseomonas</taxon>
    </lineage>
</organism>
<dbReference type="Gene3D" id="3.40.190.150">
    <property type="entry name" value="Bordetella uptake gene, domain 1"/>
    <property type="match status" value="1"/>
</dbReference>
<dbReference type="RefSeq" id="WP_187778553.1">
    <property type="nucleotide sequence ID" value="NZ_JACTUZ010000037.1"/>
</dbReference>
<dbReference type="Proteomes" id="UP000603940">
    <property type="component" value="Unassembled WGS sequence"/>
</dbReference>
<reference evidence="3 4" key="1">
    <citation type="journal article" date="2009" name="Int. J. Syst. Evol. Microbiol.">
        <title>Transfer of Teichococcus ludipueritiae and Muricoccus roseus to the genus Roseomonas, as Roseomonas ludipueritiae comb. nov. and Roseomonas rosea comb. nov., respectively, and emended description of the genus Roseomonas.</title>
        <authorList>
            <person name="Sanchez-Porro C."/>
            <person name="Gallego V."/>
            <person name="Busse H.J."/>
            <person name="Kampfer P."/>
            <person name="Ventosa A."/>
        </authorList>
    </citation>
    <scope>NUCLEOTIDE SEQUENCE [LARGE SCALE GENOMIC DNA]</scope>
    <source>
        <strain evidence="3 4">DSM 14915</strain>
    </source>
</reference>
<evidence type="ECO:0000256" key="2">
    <source>
        <dbReference type="SAM" id="SignalP"/>
    </source>
</evidence>
<name>A0ABR7R6S8_9PROT</name>
<protein>
    <submittedName>
        <fullName evidence="3">Tripartite tricarboxylate transporter substrate binding protein</fullName>
    </submittedName>
</protein>
<feature type="signal peptide" evidence="2">
    <location>
        <begin position="1"/>
        <end position="31"/>
    </location>
</feature>
<proteinExistence type="inferred from homology"/>
<comment type="caution">
    <text evidence="3">The sequence shown here is derived from an EMBL/GenBank/DDBJ whole genome shotgun (WGS) entry which is preliminary data.</text>
</comment>
<dbReference type="SUPFAM" id="SSF53850">
    <property type="entry name" value="Periplasmic binding protein-like II"/>
    <property type="match status" value="1"/>
</dbReference>
<dbReference type="PANTHER" id="PTHR42928:SF5">
    <property type="entry name" value="BLR1237 PROTEIN"/>
    <property type="match status" value="1"/>
</dbReference>
<dbReference type="CDD" id="cd07012">
    <property type="entry name" value="PBP2_Bug_TTT"/>
    <property type="match status" value="1"/>
</dbReference>
<dbReference type="InterPro" id="IPR005064">
    <property type="entry name" value="BUG"/>
</dbReference>
<dbReference type="InterPro" id="IPR042100">
    <property type="entry name" value="Bug_dom1"/>
</dbReference>
<sequence>MTLSKGAAPALGRRALAVALAGLAAAGQARAEENFPSRPIRLIMPYGPGSEPDTLGRMLAQGMGPALGQPVVVENKGGGSSMIGAEAAANSRPDGYTLLFGGSTVFAANPHLFQKVPYKPEQFQPITLLMRGRILLYTNPSLGYASVKDLVAKAKAAEQPLRFGSTGKGNGTHLSAEQFKVQARIDLTDIAYRSTTDMQQGMLRGEIDLAFDSVGPYIALVREGKIRPLGTAGRQRIGILPDVPTFAEEGLPDLGMPYWYGLYAPAGLPAPVLARLHAAAVKAMADPTLLARAEQQGATIETQDLRSFEAMNRAEYAAWGKLIGALNVRLD</sequence>
<dbReference type="EMBL" id="JACTUZ010000037">
    <property type="protein sequence ID" value="MBC9177423.1"/>
    <property type="molecule type" value="Genomic_DNA"/>
</dbReference>
<comment type="similarity">
    <text evidence="1">Belongs to the UPF0065 (bug) family.</text>
</comment>
<keyword evidence="2" id="KW-0732">Signal</keyword>
<dbReference type="Gene3D" id="3.40.190.10">
    <property type="entry name" value="Periplasmic binding protein-like II"/>
    <property type="match status" value="1"/>
</dbReference>
<gene>
    <name evidence="3" type="ORF">IBL25_10775</name>
</gene>